<dbReference type="STRING" id="35128.B8C2P8"/>
<dbReference type="AlphaFoldDB" id="B8C2P8"/>
<dbReference type="SMART" id="SM00220">
    <property type="entry name" value="S_TKc"/>
    <property type="match status" value="1"/>
</dbReference>
<gene>
    <name evidence="6" type="ORF">THAPSDRAFT_17024</name>
</gene>
<dbReference type="InParanoid" id="B8C2P8"/>
<dbReference type="PROSITE" id="PS00107">
    <property type="entry name" value="PROTEIN_KINASE_ATP"/>
    <property type="match status" value="1"/>
</dbReference>
<evidence type="ECO:0000313" key="7">
    <source>
        <dbReference type="Proteomes" id="UP000001449"/>
    </source>
</evidence>
<accession>B8C2P8</accession>
<dbReference type="KEGG" id="tps:THAPSDRAFT_17024"/>
<evidence type="ECO:0000256" key="1">
    <source>
        <dbReference type="ARBA" id="ARBA00022741"/>
    </source>
</evidence>
<feature type="binding site" evidence="3">
    <location>
        <position position="31"/>
    </location>
    <ligand>
        <name>ATP</name>
        <dbReference type="ChEBI" id="CHEBI:30616"/>
    </ligand>
</feature>
<dbReference type="CDD" id="cd05117">
    <property type="entry name" value="STKc_CAMK"/>
    <property type="match status" value="1"/>
</dbReference>
<dbReference type="Gene3D" id="1.10.510.10">
    <property type="entry name" value="Transferase(Phosphotransferase) domain 1"/>
    <property type="match status" value="1"/>
</dbReference>
<dbReference type="GO" id="GO:0004674">
    <property type="term" value="F:protein serine/threonine kinase activity"/>
    <property type="evidence" value="ECO:0000318"/>
    <property type="project" value="GO_Central"/>
</dbReference>
<dbReference type="PROSITE" id="PS50011">
    <property type="entry name" value="PROTEIN_KINASE_DOM"/>
    <property type="match status" value="1"/>
</dbReference>
<protein>
    <recommendedName>
        <fullName evidence="5">Protein kinase domain-containing protein</fullName>
    </recommendedName>
</protein>
<dbReference type="PaxDb" id="35128-Thaps17024"/>
<evidence type="ECO:0000256" key="2">
    <source>
        <dbReference type="ARBA" id="ARBA00022840"/>
    </source>
</evidence>
<dbReference type="HOGENOM" id="CLU_000288_63_0_1"/>
<dbReference type="GO" id="GO:0005524">
    <property type="term" value="F:ATP binding"/>
    <property type="evidence" value="ECO:0007669"/>
    <property type="project" value="UniProtKB-UniRule"/>
</dbReference>
<dbReference type="Gene3D" id="3.30.200.20">
    <property type="entry name" value="Phosphorylase Kinase, domain 1"/>
    <property type="match status" value="1"/>
</dbReference>
<evidence type="ECO:0000313" key="6">
    <source>
        <dbReference type="EMBL" id="EED92424.1"/>
    </source>
</evidence>
<dbReference type="eggNOG" id="KOG0032">
    <property type="taxonomic scope" value="Eukaryota"/>
</dbReference>
<proteinExistence type="inferred from homology"/>
<keyword evidence="1 3" id="KW-0547">Nucleotide-binding</keyword>
<keyword evidence="4" id="KW-0723">Serine/threonine-protein kinase</keyword>
<dbReference type="GO" id="GO:0005737">
    <property type="term" value="C:cytoplasm"/>
    <property type="evidence" value="ECO:0000318"/>
    <property type="project" value="GO_Central"/>
</dbReference>
<dbReference type="PANTHER" id="PTHR24347">
    <property type="entry name" value="SERINE/THREONINE-PROTEIN KINASE"/>
    <property type="match status" value="1"/>
</dbReference>
<dbReference type="PIRSF" id="PIRSF000654">
    <property type="entry name" value="Integrin-linked_kinase"/>
    <property type="match status" value="1"/>
</dbReference>
<name>B8C2P8_THAPS</name>
<dbReference type="RefSeq" id="XP_002290672.1">
    <property type="nucleotide sequence ID" value="XM_002290636.1"/>
</dbReference>
<evidence type="ECO:0000256" key="4">
    <source>
        <dbReference type="RuleBase" id="RU000304"/>
    </source>
</evidence>
<dbReference type="Pfam" id="PF00069">
    <property type="entry name" value="Pkinase"/>
    <property type="match status" value="1"/>
</dbReference>
<dbReference type="Proteomes" id="UP000001449">
    <property type="component" value="Chromosome 5"/>
</dbReference>
<dbReference type="SUPFAM" id="SSF56112">
    <property type="entry name" value="Protein kinase-like (PK-like)"/>
    <property type="match status" value="1"/>
</dbReference>
<dbReference type="GeneID" id="7450032"/>
<dbReference type="InterPro" id="IPR000719">
    <property type="entry name" value="Prot_kinase_dom"/>
</dbReference>
<evidence type="ECO:0000259" key="5">
    <source>
        <dbReference type="PROSITE" id="PS50011"/>
    </source>
</evidence>
<reference evidence="6 7" key="2">
    <citation type="journal article" date="2008" name="Nature">
        <title>The Phaeodactylum genome reveals the evolutionary history of diatom genomes.</title>
        <authorList>
            <person name="Bowler C."/>
            <person name="Allen A.E."/>
            <person name="Badger J.H."/>
            <person name="Grimwood J."/>
            <person name="Jabbari K."/>
            <person name="Kuo A."/>
            <person name="Maheswari U."/>
            <person name="Martens C."/>
            <person name="Maumus F."/>
            <person name="Otillar R.P."/>
            <person name="Rayko E."/>
            <person name="Salamov A."/>
            <person name="Vandepoele K."/>
            <person name="Beszteri B."/>
            <person name="Gruber A."/>
            <person name="Heijde M."/>
            <person name="Katinka M."/>
            <person name="Mock T."/>
            <person name="Valentin K."/>
            <person name="Verret F."/>
            <person name="Berges J.A."/>
            <person name="Brownlee C."/>
            <person name="Cadoret J.P."/>
            <person name="Chiovitti A."/>
            <person name="Choi C.J."/>
            <person name="Coesel S."/>
            <person name="De Martino A."/>
            <person name="Detter J.C."/>
            <person name="Durkin C."/>
            <person name="Falciatore A."/>
            <person name="Fournet J."/>
            <person name="Haruta M."/>
            <person name="Huysman M.J."/>
            <person name="Jenkins B.D."/>
            <person name="Jiroutova K."/>
            <person name="Jorgensen R.E."/>
            <person name="Joubert Y."/>
            <person name="Kaplan A."/>
            <person name="Kroger N."/>
            <person name="Kroth P.G."/>
            <person name="La Roche J."/>
            <person name="Lindquist E."/>
            <person name="Lommer M."/>
            <person name="Martin-Jezequel V."/>
            <person name="Lopez P.J."/>
            <person name="Lucas S."/>
            <person name="Mangogna M."/>
            <person name="McGinnis K."/>
            <person name="Medlin L.K."/>
            <person name="Montsant A."/>
            <person name="Oudot-Le Secq M.P."/>
            <person name="Napoli C."/>
            <person name="Obornik M."/>
            <person name="Parker M.S."/>
            <person name="Petit J.L."/>
            <person name="Porcel B.M."/>
            <person name="Poulsen N."/>
            <person name="Robison M."/>
            <person name="Rychlewski L."/>
            <person name="Rynearson T.A."/>
            <person name="Schmutz J."/>
            <person name="Shapiro H."/>
            <person name="Siaut M."/>
            <person name="Stanley M."/>
            <person name="Sussman M.R."/>
            <person name="Taylor A.R."/>
            <person name="Vardi A."/>
            <person name="von Dassow P."/>
            <person name="Vyverman W."/>
            <person name="Willis A."/>
            <person name="Wyrwicz L.S."/>
            <person name="Rokhsar D.S."/>
            <person name="Weissenbach J."/>
            <person name="Armbrust E.V."/>
            <person name="Green B.R."/>
            <person name="Van de Peer Y."/>
            <person name="Grigoriev I.V."/>
        </authorList>
    </citation>
    <scope>NUCLEOTIDE SEQUENCE [LARGE SCALE GENOMIC DNA]</scope>
    <source>
        <strain evidence="6 7">CCMP1335</strain>
    </source>
</reference>
<keyword evidence="2 3" id="KW-0067">ATP-binding</keyword>
<evidence type="ECO:0000256" key="3">
    <source>
        <dbReference type="PROSITE-ProRule" id="PRU10141"/>
    </source>
</evidence>
<dbReference type="InterPro" id="IPR017441">
    <property type="entry name" value="Protein_kinase_ATP_BS"/>
</dbReference>
<keyword evidence="4" id="KW-0418">Kinase</keyword>
<dbReference type="InterPro" id="IPR011009">
    <property type="entry name" value="Kinase-like_dom_sf"/>
</dbReference>
<feature type="non-terminal residue" evidence="6">
    <location>
        <position position="263"/>
    </location>
</feature>
<dbReference type="FunFam" id="1.10.510.10:FF:000571">
    <property type="entry name" value="Maternal embryonic leucine zipper kinase"/>
    <property type="match status" value="1"/>
</dbReference>
<keyword evidence="4" id="KW-0808">Transferase</keyword>
<comment type="similarity">
    <text evidence="4">Belongs to the protein kinase superfamily.</text>
</comment>
<reference evidence="6 7" key="1">
    <citation type="journal article" date="2004" name="Science">
        <title>The genome of the diatom Thalassiosira pseudonana: ecology, evolution, and metabolism.</title>
        <authorList>
            <person name="Armbrust E.V."/>
            <person name="Berges J.A."/>
            <person name="Bowler C."/>
            <person name="Green B.R."/>
            <person name="Martinez D."/>
            <person name="Putnam N.H."/>
            <person name="Zhou S."/>
            <person name="Allen A.E."/>
            <person name="Apt K.E."/>
            <person name="Bechner M."/>
            <person name="Brzezinski M.A."/>
            <person name="Chaal B.K."/>
            <person name="Chiovitti A."/>
            <person name="Davis A.K."/>
            <person name="Demarest M.S."/>
            <person name="Detter J.C."/>
            <person name="Glavina T."/>
            <person name="Goodstein D."/>
            <person name="Hadi M.Z."/>
            <person name="Hellsten U."/>
            <person name="Hildebrand M."/>
            <person name="Jenkins B.D."/>
            <person name="Jurka J."/>
            <person name="Kapitonov V.V."/>
            <person name="Kroger N."/>
            <person name="Lau W.W."/>
            <person name="Lane T.W."/>
            <person name="Larimer F.W."/>
            <person name="Lippmeier J.C."/>
            <person name="Lucas S."/>
            <person name="Medina M."/>
            <person name="Montsant A."/>
            <person name="Obornik M."/>
            <person name="Parker M.S."/>
            <person name="Palenik B."/>
            <person name="Pazour G.J."/>
            <person name="Richardson P.M."/>
            <person name="Rynearson T.A."/>
            <person name="Saito M.A."/>
            <person name="Schwartz D.C."/>
            <person name="Thamatrakoln K."/>
            <person name="Valentin K."/>
            <person name="Vardi A."/>
            <person name="Wilkerson F.P."/>
            <person name="Rokhsar D.S."/>
        </authorList>
    </citation>
    <scope>NUCLEOTIDE SEQUENCE [LARGE SCALE GENOMIC DNA]</scope>
    <source>
        <strain evidence="6 7">CCMP1335</strain>
    </source>
</reference>
<dbReference type="EMBL" id="CM000642">
    <property type="protein sequence ID" value="EED92424.1"/>
    <property type="molecule type" value="Genomic_DNA"/>
</dbReference>
<feature type="domain" description="Protein kinase" evidence="5">
    <location>
        <begin position="2"/>
        <end position="259"/>
    </location>
</feature>
<dbReference type="PROSITE" id="PS00108">
    <property type="entry name" value="PROTEIN_KINASE_ST"/>
    <property type="match status" value="1"/>
</dbReference>
<sequence>IYVFGPTLGSGAFSVVKKVRSKETGEEYAMKVVNRASLDKALESALKDEIAILNELRHEHIMGLVDTFATINKYYLVTELLEGGELFDRIVEKTTYTESEARDVCKILFNAIGYCHVRKVCHRDLKPENLLLKGKQCDIDLKIADFGFARKAPAEDSLKTVCGSPGYVSPEILKRDPYGLKTDMWSLGVIIFILLGGYPPFQNDDQKLQFENIKKGNYIFVDKYWGTISDDAKSMIDSLLTIDPAKRLSAEDALSHPWMKADS</sequence>
<dbReference type="OMA" id="HERKICH"/>
<organism evidence="6 7">
    <name type="scientific">Thalassiosira pseudonana</name>
    <name type="common">Marine diatom</name>
    <name type="synonym">Cyclotella nana</name>
    <dbReference type="NCBI Taxonomy" id="35128"/>
    <lineage>
        <taxon>Eukaryota</taxon>
        <taxon>Sar</taxon>
        <taxon>Stramenopiles</taxon>
        <taxon>Ochrophyta</taxon>
        <taxon>Bacillariophyta</taxon>
        <taxon>Coscinodiscophyceae</taxon>
        <taxon>Thalassiosirophycidae</taxon>
        <taxon>Thalassiosirales</taxon>
        <taxon>Thalassiosiraceae</taxon>
        <taxon>Thalassiosira</taxon>
    </lineage>
</organism>
<dbReference type="InterPro" id="IPR008271">
    <property type="entry name" value="Ser/Thr_kinase_AS"/>
</dbReference>
<feature type="non-terminal residue" evidence="6">
    <location>
        <position position="1"/>
    </location>
</feature>
<keyword evidence="7" id="KW-1185">Reference proteome</keyword>